<evidence type="ECO:0000259" key="2">
    <source>
        <dbReference type="Pfam" id="PF00487"/>
    </source>
</evidence>
<dbReference type="HOGENOM" id="CLU_053288_0_0_5"/>
<feature type="transmembrane region" description="Helical" evidence="1">
    <location>
        <begin position="161"/>
        <end position="180"/>
    </location>
</feature>
<sequence length="296" mass="33658">MQKSIIEWPTIGLAAFIYGGWAVLTFFHAHLPIGLVALLGAWLIAWHSSLQHELLHGHPTAWPRVNHAIGLVPLSLWLPYDVYRRSHLAHHRAETLTDPSNDPESYYWREEEWGSLGPLGRCLVRWQTTLAGRLTLGPAWSAGRLFARELAHARKNPRDALAVWGAHLFGCAAALIWIVGVCEMSPWFYLFGIVYPGTSLSLIRSFGEHRAAGAVSERTAIVENARILGPLFLFNNLHVVHHERPDLPWYRIPGWYRKHREELIAKNGGRVYDGYSEIARRFLFKPHDAPVHPFLS</sequence>
<dbReference type="Proteomes" id="UP000002257">
    <property type="component" value="Chromosome"/>
</dbReference>
<feature type="domain" description="Fatty acid desaturase" evidence="2">
    <location>
        <begin position="33"/>
        <end position="263"/>
    </location>
</feature>
<dbReference type="KEGG" id="msl:Msil_2828"/>
<dbReference type="OrthoDB" id="784276at2"/>
<evidence type="ECO:0000313" key="3">
    <source>
        <dbReference type="EMBL" id="ACK51746.1"/>
    </source>
</evidence>
<feature type="transmembrane region" description="Helical" evidence="1">
    <location>
        <begin position="186"/>
        <end position="203"/>
    </location>
</feature>
<organism evidence="3 4">
    <name type="scientific">Methylocella silvestris (strain DSM 15510 / CIP 108128 / LMG 27833 / NCIMB 13906 / BL2)</name>
    <dbReference type="NCBI Taxonomy" id="395965"/>
    <lineage>
        <taxon>Bacteria</taxon>
        <taxon>Pseudomonadati</taxon>
        <taxon>Pseudomonadota</taxon>
        <taxon>Alphaproteobacteria</taxon>
        <taxon>Hyphomicrobiales</taxon>
        <taxon>Beijerinckiaceae</taxon>
        <taxon>Methylocella</taxon>
    </lineage>
</organism>
<evidence type="ECO:0000313" key="4">
    <source>
        <dbReference type="Proteomes" id="UP000002257"/>
    </source>
</evidence>
<accession>B8ETA4</accession>
<feature type="transmembrane region" description="Helical" evidence="1">
    <location>
        <begin position="12"/>
        <end position="45"/>
    </location>
</feature>
<protein>
    <submittedName>
        <fullName evidence="3">Fatty acid desaturase</fullName>
    </submittedName>
</protein>
<dbReference type="AlphaFoldDB" id="B8ETA4"/>
<evidence type="ECO:0000256" key="1">
    <source>
        <dbReference type="SAM" id="Phobius"/>
    </source>
</evidence>
<dbReference type="RefSeq" id="WP_012591815.1">
    <property type="nucleotide sequence ID" value="NC_011666.1"/>
</dbReference>
<keyword evidence="1" id="KW-0812">Transmembrane</keyword>
<dbReference type="InterPro" id="IPR005804">
    <property type="entry name" value="FA_desaturase_dom"/>
</dbReference>
<name>B8ETA4_METSB</name>
<dbReference type="STRING" id="395965.Msil_2828"/>
<proteinExistence type="predicted"/>
<keyword evidence="1" id="KW-1133">Transmembrane helix</keyword>
<reference evidence="3 4" key="1">
    <citation type="journal article" date="2010" name="J. Bacteriol.">
        <title>Complete genome sequence of the aerobic facultative methanotroph Methylocella silvestris BL2.</title>
        <authorList>
            <person name="Chen Y."/>
            <person name="Crombie A."/>
            <person name="Rahman M.T."/>
            <person name="Dedysh S.N."/>
            <person name="Liesack W."/>
            <person name="Stott M.B."/>
            <person name="Alam M."/>
            <person name="Theisen A.R."/>
            <person name="Murrell J.C."/>
            <person name="Dunfield P.F."/>
        </authorList>
    </citation>
    <scope>NUCLEOTIDE SEQUENCE [LARGE SCALE GENOMIC DNA]</scope>
    <source>
        <strain evidence="4">DSM 15510 / CIP 108128 / LMG 27833 / NCIMB 13906 / BL2</strain>
    </source>
</reference>
<dbReference type="GO" id="GO:0006629">
    <property type="term" value="P:lipid metabolic process"/>
    <property type="evidence" value="ECO:0007669"/>
    <property type="project" value="InterPro"/>
</dbReference>
<keyword evidence="4" id="KW-1185">Reference proteome</keyword>
<dbReference type="Pfam" id="PF00487">
    <property type="entry name" value="FA_desaturase"/>
    <property type="match status" value="1"/>
</dbReference>
<keyword evidence="1" id="KW-0472">Membrane</keyword>
<dbReference type="eggNOG" id="COG3239">
    <property type="taxonomic scope" value="Bacteria"/>
</dbReference>
<dbReference type="EMBL" id="CP001280">
    <property type="protein sequence ID" value="ACK51746.1"/>
    <property type="molecule type" value="Genomic_DNA"/>
</dbReference>
<gene>
    <name evidence="3" type="ordered locus">Msil_2828</name>
</gene>